<feature type="domain" description="FMN-binding" evidence="8">
    <location>
        <begin position="106"/>
        <end position="195"/>
    </location>
</feature>
<evidence type="ECO:0000256" key="6">
    <source>
        <dbReference type="HAMAP-Rule" id="MF_00479"/>
    </source>
</evidence>
<name>N2B8K5_9FIRM</name>
<dbReference type="AlphaFoldDB" id="N2B8K5"/>
<keyword evidence="6 7" id="KW-0812">Transmembrane</keyword>
<dbReference type="PANTHER" id="PTHR36118:SF1">
    <property type="entry name" value="ION-TRANSLOCATING OXIDOREDUCTASE COMPLEX SUBUNIT G"/>
    <property type="match status" value="1"/>
</dbReference>
<evidence type="ECO:0000256" key="2">
    <source>
        <dbReference type="ARBA" id="ARBA00022553"/>
    </source>
</evidence>
<dbReference type="OrthoDB" id="9787579at2"/>
<dbReference type="PIRSF" id="PIRSF006091">
    <property type="entry name" value="E_trnsport_RnfG"/>
    <property type="match status" value="1"/>
</dbReference>
<comment type="similarity">
    <text evidence="6">Belongs to the RnfG family.</text>
</comment>
<dbReference type="Pfam" id="PF04205">
    <property type="entry name" value="FMN_bind"/>
    <property type="match status" value="1"/>
</dbReference>
<evidence type="ECO:0000256" key="1">
    <source>
        <dbReference type="ARBA" id="ARBA00022448"/>
    </source>
</evidence>
<evidence type="ECO:0000256" key="3">
    <source>
        <dbReference type="ARBA" id="ARBA00022630"/>
    </source>
</evidence>
<dbReference type="HAMAP" id="MF_00479">
    <property type="entry name" value="RsxG_RnfG"/>
    <property type="match status" value="1"/>
</dbReference>
<dbReference type="EC" id="7.-.-.-" evidence="6"/>
<comment type="subunit">
    <text evidence="6">The complex is composed of six subunits: RnfA, RnfB, RnfC, RnfD, RnfE and RnfG.</text>
</comment>
<evidence type="ECO:0000259" key="8">
    <source>
        <dbReference type="SMART" id="SM00900"/>
    </source>
</evidence>
<keyword evidence="4 6" id="KW-0288">FMN</keyword>
<protein>
    <recommendedName>
        <fullName evidence="6">Ion-translocating oxidoreductase complex subunit G</fullName>
        <ecNumber evidence="6">7.-.-.-</ecNumber>
    </recommendedName>
    <alternativeName>
        <fullName evidence="6">Rnf electron transport complex subunit G</fullName>
    </alternativeName>
</protein>
<gene>
    <name evidence="6" type="primary">rnfG</name>
    <name evidence="9" type="ORF">C823_00301</name>
</gene>
<dbReference type="PANTHER" id="PTHR36118">
    <property type="entry name" value="ION-TRANSLOCATING OXIDOREDUCTASE COMPLEX SUBUNIT G"/>
    <property type="match status" value="1"/>
</dbReference>
<keyword evidence="3 6" id="KW-0285">Flavoprotein</keyword>
<dbReference type="SMART" id="SM00900">
    <property type="entry name" value="FMN_bind"/>
    <property type="match status" value="1"/>
</dbReference>
<dbReference type="eggNOG" id="COG4659">
    <property type="taxonomic scope" value="Bacteria"/>
</dbReference>
<dbReference type="GO" id="GO:0009055">
    <property type="term" value="F:electron transfer activity"/>
    <property type="evidence" value="ECO:0007669"/>
    <property type="project" value="InterPro"/>
</dbReference>
<keyword evidence="5 6" id="KW-0249">Electron transport</keyword>
<comment type="cofactor">
    <cofactor evidence="6">
        <name>FMN</name>
        <dbReference type="ChEBI" id="CHEBI:58210"/>
    </cofactor>
</comment>
<dbReference type="EMBL" id="AQFT01000009">
    <property type="protein sequence ID" value="EMZ37977.1"/>
    <property type="molecule type" value="Genomic_DNA"/>
</dbReference>
<keyword evidence="2 6" id="KW-0597">Phosphoprotein</keyword>
<feature type="transmembrane region" description="Helical" evidence="7">
    <location>
        <begin position="6"/>
        <end position="26"/>
    </location>
</feature>
<dbReference type="PATRIC" id="fig|1235802.3.peg.314"/>
<keyword evidence="6 7" id="KW-1133">Transmembrane helix</keyword>
<dbReference type="NCBIfam" id="TIGR01947">
    <property type="entry name" value="rnfG"/>
    <property type="match status" value="1"/>
</dbReference>
<evidence type="ECO:0000256" key="4">
    <source>
        <dbReference type="ARBA" id="ARBA00022643"/>
    </source>
</evidence>
<dbReference type="GO" id="GO:0022900">
    <property type="term" value="P:electron transport chain"/>
    <property type="evidence" value="ECO:0007669"/>
    <property type="project" value="UniProtKB-UniRule"/>
</dbReference>
<comment type="subcellular location">
    <subcellularLocation>
        <location evidence="6">Cell membrane</location>
        <topology evidence="6">Single-pass membrane protein</topology>
    </subcellularLocation>
</comment>
<keyword evidence="1 6" id="KW-0813">Transport</keyword>
<dbReference type="GO" id="GO:0005886">
    <property type="term" value="C:plasma membrane"/>
    <property type="evidence" value="ECO:0007669"/>
    <property type="project" value="UniProtKB-SubCell"/>
</dbReference>
<sequence length="202" mass="20946">MKNKIIHDAIVLTIITIVAGFLLGLVHDITLEPIAKATFNKQQAAYRNVFADAASFEEYADFDADAATKAAIDAGFENDLVEGAQVALDASGNPLGYVITVTSTEGSQANITLSMGVTMEGVLNGYETTSISETPGLGSKVSDADFKSQFEGKSVETFTVTKTGASSDSEIDALSGATISTRAVTNAVNAGLAYFRSIGGGN</sequence>
<proteinExistence type="inferred from homology"/>
<dbReference type="InterPro" id="IPR007329">
    <property type="entry name" value="FMN-bd"/>
</dbReference>
<comment type="function">
    <text evidence="6">Part of a membrane-bound complex that couples electron transfer with translocation of ions across the membrane.</text>
</comment>
<keyword evidence="6" id="KW-1003">Cell membrane</keyword>
<evidence type="ECO:0000256" key="7">
    <source>
        <dbReference type="SAM" id="Phobius"/>
    </source>
</evidence>
<reference evidence="9 10" key="1">
    <citation type="journal article" date="2014" name="Genome Announc.">
        <title>Draft genome sequences of the altered schaedler flora, a defined bacterial community from gnotobiotic mice.</title>
        <authorList>
            <person name="Wannemuehler M.J."/>
            <person name="Overstreet A.M."/>
            <person name="Ward D.V."/>
            <person name="Phillips G.J."/>
        </authorList>
    </citation>
    <scope>NUCLEOTIDE SEQUENCE [LARGE SCALE GENOMIC DNA]</scope>
    <source>
        <strain evidence="9 10">ASF492</strain>
    </source>
</reference>
<evidence type="ECO:0000256" key="5">
    <source>
        <dbReference type="ARBA" id="ARBA00022982"/>
    </source>
</evidence>
<dbReference type="Proteomes" id="UP000012589">
    <property type="component" value="Unassembled WGS sequence"/>
</dbReference>
<keyword evidence="10" id="KW-1185">Reference proteome</keyword>
<dbReference type="InterPro" id="IPR010209">
    <property type="entry name" value="Ion_transpt_RnfG/RsxG"/>
</dbReference>
<keyword evidence="6 7" id="KW-0472">Membrane</keyword>
<dbReference type="STRING" id="1235802.C823_00301"/>
<evidence type="ECO:0000313" key="10">
    <source>
        <dbReference type="Proteomes" id="UP000012589"/>
    </source>
</evidence>
<organism evidence="9 10">
    <name type="scientific">Eubacterium plexicaudatum ASF492</name>
    <dbReference type="NCBI Taxonomy" id="1235802"/>
    <lineage>
        <taxon>Bacteria</taxon>
        <taxon>Bacillati</taxon>
        <taxon>Bacillota</taxon>
        <taxon>Clostridia</taxon>
        <taxon>Eubacteriales</taxon>
        <taxon>Eubacteriaceae</taxon>
        <taxon>Eubacterium</taxon>
    </lineage>
</organism>
<accession>N2B8K5</accession>
<comment type="caution">
    <text evidence="9">The sequence shown here is derived from an EMBL/GenBank/DDBJ whole genome shotgun (WGS) entry which is preliminary data.</text>
</comment>
<keyword evidence="6" id="KW-1278">Translocase</keyword>
<dbReference type="GO" id="GO:0010181">
    <property type="term" value="F:FMN binding"/>
    <property type="evidence" value="ECO:0007669"/>
    <property type="project" value="InterPro"/>
</dbReference>
<evidence type="ECO:0000313" key="9">
    <source>
        <dbReference type="EMBL" id="EMZ37977.1"/>
    </source>
</evidence>
<dbReference type="HOGENOM" id="CLU_077882_2_0_9"/>
<feature type="modified residue" description="FMN phosphoryl threonine" evidence="6">
    <location>
        <position position="178"/>
    </location>
</feature>